<accession>A0A9W8Q9M0</accession>
<name>A0A9W8Q9M0_AKAMU</name>
<dbReference type="Gene3D" id="1.10.3290.10">
    <property type="entry name" value="Fido-like domain"/>
    <property type="match status" value="1"/>
</dbReference>
<evidence type="ECO:0000313" key="1">
    <source>
        <dbReference type="EMBL" id="KAJ4148346.1"/>
    </source>
</evidence>
<dbReference type="GeneID" id="80889980"/>
<protein>
    <submittedName>
        <fullName evidence="1">Uncharacterized protein</fullName>
    </submittedName>
</protein>
<reference evidence="1" key="1">
    <citation type="journal article" date="2023" name="Access Microbiol">
        <title>De-novo genome assembly for Akanthomyces muscarius, a biocontrol agent of insect agricultural pests.</title>
        <authorList>
            <person name="Erdos Z."/>
            <person name="Studholme D.J."/>
            <person name="Raymond B."/>
            <person name="Sharma M."/>
        </authorList>
    </citation>
    <scope>NUCLEOTIDE SEQUENCE</scope>
    <source>
        <strain evidence="1">Ve6</strain>
    </source>
</reference>
<dbReference type="RefSeq" id="XP_056051287.1">
    <property type="nucleotide sequence ID" value="XM_056194339.1"/>
</dbReference>
<dbReference type="Proteomes" id="UP001144673">
    <property type="component" value="Chromosome 3"/>
</dbReference>
<dbReference type="InterPro" id="IPR036597">
    <property type="entry name" value="Fido-like_dom_sf"/>
</dbReference>
<proteinExistence type="predicted"/>
<dbReference type="AlphaFoldDB" id="A0A9W8Q9M0"/>
<organism evidence="1 2">
    <name type="scientific">Akanthomyces muscarius</name>
    <name type="common">Entomopathogenic fungus</name>
    <name type="synonym">Lecanicillium muscarium</name>
    <dbReference type="NCBI Taxonomy" id="2231603"/>
    <lineage>
        <taxon>Eukaryota</taxon>
        <taxon>Fungi</taxon>
        <taxon>Dikarya</taxon>
        <taxon>Ascomycota</taxon>
        <taxon>Pezizomycotina</taxon>
        <taxon>Sordariomycetes</taxon>
        <taxon>Hypocreomycetidae</taxon>
        <taxon>Hypocreales</taxon>
        <taxon>Cordycipitaceae</taxon>
        <taxon>Akanthomyces</taxon>
    </lineage>
</organism>
<evidence type="ECO:0000313" key="2">
    <source>
        <dbReference type="Proteomes" id="UP001144673"/>
    </source>
</evidence>
<sequence length="154" mass="16823">MIESAGASRGLTANFCRVVFLGETAQAQIINEEGQTTPKAVAQSRQEVINHAGGFCYLVDQVVVKDKPMSNAIICEVHRVLATGIKTHADDVFPGEHRTHEVGVNVIGTDKGDAKEHLDIVAAGCAFSHTEDFEDRREDEESHLKLAEFVNDYS</sequence>
<dbReference type="KEGG" id="amus:LMH87_002821"/>
<comment type="caution">
    <text evidence="1">The sequence shown here is derived from an EMBL/GenBank/DDBJ whole genome shotgun (WGS) entry which is preliminary data.</text>
</comment>
<gene>
    <name evidence="1" type="ORF">LMH87_002821</name>
</gene>
<keyword evidence="2" id="KW-1185">Reference proteome</keyword>
<dbReference type="EMBL" id="JAJHUN010000010">
    <property type="protein sequence ID" value="KAJ4148346.1"/>
    <property type="molecule type" value="Genomic_DNA"/>
</dbReference>